<dbReference type="EMBL" id="JANEYG010000282">
    <property type="protein sequence ID" value="KAJ8910551.1"/>
    <property type="molecule type" value="Genomic_DNA"/>
</dbReference>
<dbReference type="SUPFAM" id="SSF54060">
    <property type="entry name" value="His-Me finger endonucleases"/>
    <property type="match status" value="1"/>
</dbReference>
<name>A0AAV8V944_9CUCU</name>
<gene>
    <name evidence="1" type="ORF">NQ315_011064</name>
</gene>
<dbReference type="GO" id="GO:0071897">
    <property type="term" value="P:DNA biosynthetic process"/>
    <property type="evidence" value="ECO:0007669"/>
    <property type="project" value="UniProtKB-ARBA"/>
</dbReference>
<sequence>MSSSCVVDIQCFRIGDSEDLKLKWAVKELAIYDGQMSHHYIFKPPFHFGCLPGNLQREARWVTNFHHGLPWNMGDEALQNLPRILRQATKSVDLVYVKGMEKAAFLRKFLDKPVVEFLEQPKLKCGLPECYHHKIDRCACGLANDSKSRTRIMLNAYLSDRMLQSAVVPCFKVNMSSETITSLSSTIVKTTEEAVKLVKTKEEIISQVNLVKGNVKLLETAIKSIIGSQEQTENPFRLEGNLALLKYYLAKLQYLLHESSKVGGGLDNTEKKQRSRHLVWHSINSCFKGRVCTGLIANLSIKDPLCFLNKAFNNFQRKIKTHRQKSMLKVNVVLVCNFIKPQSGDIDKKTFATKNHTIDINTNLKTWYRDNVIHTLANKLEEFSEKDSGWALLEVLHLKVNINNFSPLKGGTSTYVSLPDFISQKKNVLPLSLSEYRNSNRELINLLVLSTENIIRKKVPFAIYADLESILEPCESLGADNGKTVNYQKHTAFSVAYYLKCSYDDSLSSFKLYRNHDCISWFISELKDIAFNVNSILKNSKEMETLSFEQEINYETATHCHICNKPFTSNDIKVRDHCHLTSKYRGAAHQDCNLNYQNSFNIPVVFHNLSGYDSNFIMKQLATGFAGPIRLLPVNKEKYISFTKIVEGTEVQLRFIDSYRFMSSSLDKLSSYLEDEKKTIVRAHCNTDKEFNLLTRKGVFPYDYIDSWERFTEPCLPSKTNFYSQLYDQCITDQDYQHALDVWKTFNIKTLGEYSDLYLKNYVLLLADIFENFRRTCLLTYELDPLHFYTAPGLAFDAMLKTTGVQLELLTDIEKLMFIERGIRGGVSQCSNRYAKANNKYMKDEYDSNQESTYLMYFDINNLYGAAMFEYLPYGEFEFLEANEIENLDIMNIPDNAEVGYIFDCDLEYPTYLHQLHSDLPLAPQHMTPPIPSRSKLKKLLLTLYPKNNYVVHYRNLKMYLKHGLRLKKINRVLRFKQSPWLKKYIDLNTTLRQQAKNDFDKIFYKLMINSVYGKLMENVRKYRDVRMTTKWEGRYGAQNYIAKPNFHSCSIFDDDMIIIEMNKLEILFNKPIYAGFCVLDISKTFLYEFHYDYILPKFQDKAKLLYTDTDSLIYQLNVPDIYEHIKEDSHRFDTSDYEPNNPYGIEQKNKKVPGLMKDENNGQIMLEFVGLRAKNVCL</sequence>
<dbReference type="InterPro" id="IPR043502">
    <property type="entry name" value="DNA/RNA_pol_sf"/>
</dbReference>
<comment type="caution">
    <text evidence="1">The sequence shown here is derived from an EMBL/GenBank/DDBJ whole genome shotgun (WGS) entry which is preliminary data.</text>
</comment>
<evidence type="ECO:0008006" key="3">
    <source>
        <dbReference type="Google" id="ProtNLM"/>
    </source>
</evidence>
<dbReference type="SUPFAM" id="SSF53098">
    <property type="entry name" value="Ribonuclease H-like"/>
    <property type="match status" value="1"/>
</dbReference>
<dbReference type="GO" id="GO:0042575">
    <property type="term" value="C:DNA polymerase complex"/>
    <property type="evidence" value="ECO:0007669"/>
    <property type="project" value="UniProtKB-ARBA"/>
</dbReference>
<evidence type="ECO:0000313" key="1">
    <source>
        <dbReference type="EMBL" id="KAJ8910551.1"/>
    </source>
</evidence>
<reference evidence="1 2" key="1">
    <citation type="journal article" date="2023" name="Insect Mol. Biol.">
        <title>Genome sequencing provides insights into the evolution of gene families encoding plant cell wall-degrading enzymes in longhorned beetles.</title>
        <authorList>
            <person name="Shin N.R."/>
            <person name="Okamura Y."/>
            <person name="Kirsch R."/>
            <person name="Pauchet Y."/>
        </authorList>
    </citation>
    <scope>NUCLEOTIDE SEQUENCE [LARGE SCALE GENOMIC DNA]</scope>
    <source>
        <strain evidence="1">EAD_L_NR</strain>
    </source>
</reference>
<keyword evidence="2" id="KW-1185">Reference proteome</keyword>
<evidence type="ECO:0000313" key="2">
    <source>
        <dbReference type="Proteomes" id="UP001159042"/>
    </source>
</evidence>
<dbReference type="Proteomes" id="UP001159042">
    <property type="component" value="Unassembled WGS sequence"/>
</dbReference>
<dbReference type="Gene3D" id="3.40.1800.10">
    <property type="entry name" value="His-Me finger endonucleases"/>
    <property type="match status" value="1"/>
</dbReference>
<dbReference type="InterPro" id="IPR012337">
    <property type="entry name" value="RNaseH-like_sf"/>
</dbReference>
<organism evidence="1 2">
    <name type="scientific">Exocentrus adspersus</name>
    <dbReference type="NCBI Taxonomy" id="1586481"/>
    <lineage>
        <taxon>Eukaryota</taxon>
        <taxon>Metazoa</taxon>
        <taxon>Ecdysozoa</taxon>
        <taxon>Arthropoda</taxon>
        <taxon>Hexapoda</taxon>
        <taxon>Insecta</taxon>
        <taxon>Pterygota</taxon>
        <taxon>Neoptera</taxon>
        <taxon>Endopterygota</taxon>
        <taxon>Coleoptera</taxon>
        <taxon>Polyphaga</taxon>
        <taxon>Cucujiformia</taxon>
        <taxon>Chrysomeloidea</taxon>
        <taxon>Cerambycidae</taxon>
        <taxon>Lamiinae</taxon>
        <taxon>Acanthocinini</taxon>
        <taxon>Exocentrus</taxon>
    </lineage>
</organism>
<proteinExistence type="predicted"/>
<dbReference type="PANTHER" id="PTHR31511:SF12">
    <property type="entry name" value="RHO TERMINATION FACTOR N-TERMINAL DOMAIN-CONTAINING PROTEIN"/>
    <property type="match status" value="1"/>
</dbReference>
<dbReference type="PANTHER" id="PTHR31511">
    <property type="entry name" value="PROTEIN CBG23764"/>
    <property type="match status" value="1"/>
</dbReference>
<protein>
    <recommendedName>
        <fullName evidence="3">DNA-directed DNA polymerase</fullName>
    </recommendedName>
</protein>
<dbReference type="InterPro" id="IPR044925">
    <property type="entry name" value="His-Me_finger_sf"/>
</dbReference>
<accession>A0AAV8V944</accession>
<dbReference type="InterPro" id="IPR038563">
    <property type="entry name" value="Endonuclease_7_sf"/>
</dbReference>
<dbReference type="SUPFAM" id="SSF56672">
    <property type="entry name" value="DNA/RNA polymerases"/>
    <property type="match status" value="1"/>
</dbReference>
<dbReference type="AlphaFoldDB" id="A0AAV8V944"/>